<dbReference type="STRING" id="188937.MA_1254"/>
<dbReference type="InParanoid" id="Q8TRC6"/>
<keyword evidence="1" id="KW-1133">Transmembrane helix</keyword>
<organism evidence="2 3">
    <name type="scientific">Methanosarcina acetivorans (strain ATCC 35395 / DSM 2834 / JCM 12185 / C2A)</name>
    <dbReference type="NCBI Taxonomy" id="188937"/>
    <lineage>
        <taxon>Archaea</taxon>
        <taxon>Methanobacteriati</taxon>
        <taxon>Methanobacteriota</taxon>
        <taxon>Stenosarchaea group</taxon>
        <taxon>Methanomicrobia</taxon>
        <taxon>Methanosarcinales</taxon>
        <taxon>Methanosarcinaceae</taxon>
        <taxon>Methanosarcina</taxon>
    </lineage>
</organism>
<proteinExistence type="predicted"/>
<feature type="transmembrane region" description="Helical" evidence="1">
    <location>
        <begin position="27"/>
        <end position="45"/>
    </location>
</feature>
<dbReference type="HOGENOM" id="CLU_2662281_0_0_2"/>
<protein>
    <submittedName>
        <fullName evidence="2">Uncharacterized protein</fullName>
    </submittedName>
</protein>
<sequence length="75" mass="8471">MPAAAPVRTSTATGYSANFSFCGSSNISLRIFTVFLLTFGFYFDFNSNFISDLLQHLDVIFSYLTAIKTCFLQYR</sequence>
<dbReference type="EMBL" id="AE010299">
    <property type="protein sequence ID" value="AAM04673.1"/>
    <property type="molecule type" value="Genomic_DNA"/>
</dbReference>
<evidence type="ECO:0000256" key="1">
    <source>
        <dbReference type="SAM" id="Phobius"/>
    </source>
</evidence>
<dbReference type="EnsemblBacteria" id="AAM04673">
    <property type="protein sequence ID" value="AAM04673"/>
    <property type="gene ID" value="MA_1254"/>
</dbReference>
<name>Q8TRC6_METAC</name>
<dbReference type="Proteomes" id="UP000002487">
    <property type="component" value="Chromosome"/>
</dbReference>
<keyword evidence="3" id="KW-1185">Reference proteome</keyword>
<keyword evidence="1" id="KW-0812">Transmembrane</keyword>
<dbReference type="KEGG" id="mac:MA_1254"/>
<gene>
    <name evidence="2" type="ordered locus">MA_1254</name>
</gene>
<accession>Q8TRC6</accession>
<evidence type="ECO:0000313" key="2">
    <source>
        <dbReference type="EMBL" id="AAM04673.1"/>
    </source>
</evidence>
<keyword evidence="1" id="KW-0472">Membrane</keyword>
<reference evidence="2 3" key="1">
    <citation type="journal article" date="2002" name="Genome Res.">
        <title>The genome of Methanosarcina acetivorans reveals extensive metabolic and physiological diversity.</title>
        <authorList>
            <person name="Galagan J.E."/>
            <person name="Nusbaum C."/>
            <person name="Roy A."/>
            <person name="Endrizzi M.G."/>
            <person name="Macdonald P."/>
            <person name="FitzHugh W."/>
            <person name="Calvo S."/>
            <person name="Engels R."/>
            <person name="Smirnov S."/>
            <person name="Atnoor D."/>
            <person name="Brown A."/>
            <person name="Allen N."/>
            <person name="Naylor J."/>
            <person name="Stange-Thomann N."/>
            <person name="DeArellano K."/>
            <person name="Johnson R."/>
            <person name="Linton L."/>
            <person name="McEwan P."/>
            <person name="McKernan K."/>
            <person name="Talamas J."/>
            <person name="Tirrell A."/>
            <person name="Ye W."/>
            <person name="Zimmer A."/>
            <person name="Barber R.D."/>
            <person name="Cann I."/>
            <person name="Graham D.E."/>
            <person name="Grahame D.A."/>
            <person name="Guss A."/>
            <person name="Hedderich R."/>
            <person name="Ingram-Smith C."/>
            <person name="Kuettner C.H."/>
            <person name="Krzycki J.A."/>
            <person name="Leigh J.A."/>
            <person name="Li W."/>
            <person name="Liu J."/>
            <person name="Mukhopadhyay B."/>
            <person name="Reeve J.N."/>
            <person name="Smith K."/>
            <person name="Springer T.A."/>
            <person name="Umayam L.A."/>
            <person name="White O."/>
            <person name="White R.H."/>
            <person name="de Macario E.C."/>
            <person name="Ferry J.G."/>
            <person name="Jarrell K.F."/>
            <person name="Jing H."/>
            <person name="Macario A.J.L."/>
            <person name="Paulsen I."/>
            <person name="Pritchett M."/>
            <person name="Sowers K.R."/>
            <person name="Swanson R.V."/>
            <person name="Zinder S.H."/>
            <person name="Lander E."/>
            <person name="Metcalf W.W."/>
            <person name="Birren B."/>
        </authorList>
    </citation>
    <scope>NUCLEOTIDE SEQUENCE [LARGE SCALE GENOMIC DNA]</scope>
    <source>
        <strain evidence="3">ATCC 35395 / DSM 2834 / JCM 12185 / C2A</strain>
    </source>
</reference>
<evidence type="ECO:0000313" key="3">
    <source>
        <dbReference type="Proteomes" id="UP000002487"/>
    </source>
</evidence>
<dbReference type="AlphaFoldDB" id="Q8TRC6"/>